<evidence type="ECO:0000256" key="3">
    <source>
        <dbReference type="ARBA" id="ARBA00004752"/>
    </source>
</evidence>
<evidence type="ECO:0000256" key="8">
    <source>
        <dbReference type="ARBA" id="ARBA00022645"/>
    </source>
</evidence>
<dbReference type="EMBL" id="JAADJU010000007">
    <property type="protein sequence ID" value="NMP28058.1"/>
    <property type="molecule type" value="Genomic_DNA"/>
</dbReference>
<dbReference type="SMART" id="SM00936">
    <property type="entry name" value="PBP5_C"/>
    <property type="match status" value="1"/>
</dbReference>
<keyword evidence="12" id="KW-0133">Cell shape</keyword>
<dbReference type="Pfam" id="PF00768">
    <property type="entry name" value="Peptidase_S11"/>
    <property type="match status" value="1"/>
</dbReference>
<evidence type="ECO:0000256" key="13">
    <source>
        <dbReference type="ARBA" id="ARBA00022984"/>
    </source>
</evidence>
<evidence type="ECO:0000256" key="6">
    <source>
        <dbReference type="ARBA" id="ARBA00022475"/>
    </source>
</evidence>
<evidence type="ECO:0000256" key="18">
    <source>
        <dbReference type="PIRSR" id="PIRSR618044-1"/>
    </source>
</evidence>
<keyword evidence="9" id="KW-0645">Protease</keyword>
<evidence type="ECO:0000313" key="23">
    <source>
        <dbReference type="EMBL" id="NMP28058.1"/>
    </source>
</evidence>
<feature type="active site" description="Acyl-ester intermediate" evidence="18">
    <location>
        <position position="85"/>
    </location>
</feature>
<dbReference type="GO" id="GO:0008658">
    <property type="term" value="F:penicillin binding"/>
    <property type="evidence" value="ECO:0007669"/>
    <property type="project" value="UniProtKB-ARBA"/>
</dbReference>
<dbReference type="GO" id="GO:0005886">
    <property type="term" value="C:plasma membrane"/>
    <property type="evidence" value="ECO:0007669"/>
    <property type="project" value="UniProtKB-SubCell"/>
</dbReference>
<dbReference type="InterPro" id="IPR015956">
    <property type="entry name" value="Peniciliin-bd_prot_C_sf"/>
</dbReference>
<keyword evidence="7" id="KW-0997">Cell inner membrane</keyword>
<evidence type="ECO:0000256" key="5">
    <source>
        <dbReference type="ARBA" id="ARBA00012448"/>
    </source>
</evidence>
<dbReference type="Gene3D" id="3.40.710.10">
    <property type="entry name" value="DD-peptidase/beta-lactamase superfamily"/>
    <property type="match status" value="1"/>
</dbReference>
<dbReference type="SUPFAM" id="SSF69189">
    <property type="entry name" value="Penicillin-binding protein associated domain"/>
    <property type="match status" value="1"/>
</dbReference>
<feature type="active site" description="Proton acceptor" evidence="18">
    <location>
        <position position="88"/>
    </location>
</feature>
<dbReference type="InterPro" id="IPR018044">
    <property type="entry name" value="Peptidase_S11"/>
</dbReference>
<evidence type="ECO:0000256" key="21">
    <source>
        <dbReference type="SAM" id="SignalP"/>
    </source>
</evidence>
<dbReference type="EC" id="3.4.16.4" evidence="5"/>
<dbReference type="InterPro" id="IPR001967">
    <property type="entry name" value="Peptidase_S11_N"/>
</dbReference>
<dbReference type="GO" id="GO:0071555">
    <property type="term" value="P:cell wall organization"/>
    <property type="evidence" value="ECO:0007669"/>
    <property type="project" value="UniProtKB-KW"/>
</dbReference>
<keyword evidence="13" id="KW-0573">Peptidoglycan synthesis</keyword>
<dbReference type="AlphaFoldDB" id="A0A848MI09"/>
<dbReference type="GO" id="GO:0009002">
    <property type="term" value="F:serine-type D-Ala-D-Ala carboxypeptidase activity"/>
    <property type="evidence" value="ECO:0007669"/>
    <property type="project" value="UniProtKB-EC"/>
</dbReference>
<evidence type="ECO:0000256" key="16">
    <source>
        <dbReference type="ARBA" id="ARBA00034000"/>
    </source>
</evidence>
<dbReference type="Proteomes" id="UP000585363">
    <property type="component" value="Unassembled WGS sequence"/>
</dbReference>
<keyword evidence="11 23" id="KW-0378">Hydrolase</keyword>
<evidence type="ECO:0000256" key="10">
    <source>
        <dbReference type="ARBA" id="ARBA00022729"/>
    </source>
</evidence>
<feature type="domain" description="Peptidase S11 D-Ala-D-Ala carboxypeptidase A C-terminal" evidence="22">
    <location>
        <begin position="305"/>
        <end position="396"/>
    </location>
</feature>
<comment type="caution">
    <text evidence="23">The sequence shown here is derived from an EMBL/GenBank/DDBJ whole genome shotgun (WGS) entry which is preliminary data.</text>
</comment>
<feature type="active site" evidence="18">
    <location>
        <position position="151"/>
    </location>
</feature>
<evidence type="ECO:0000256" key="9">
    <source>
        <dbReference type="ARBA" id="ARBA00022670"/>
    </source>
</evidence>
<dbReference type="Pfam" id="PF07943">
    <property type="entry name" value="PBP5_C"/>
    <property type="match status" value="1"/>
</dbReference>
<dbReference type="PANTHER" id="PTHR21581">
    <property type="entry name" value="D-ALANYL-D-ALANINE CARBOXYPEPTIDASE"/>
    <property type="match status" value="1"/>
</dbReference>
<name>A0A848MI09_9GAMM</name>
<evidence type="ECO:0000256" key="12">
    <source>
        <dbReference type="ARBA" id="ARBA00022960"/>
    </source>
</evidence>
<evidence type="ECO:0000256" key="2">
    <source>
        <dbReference type="ARBA" id="ARBA00004417"/>
    </source>
</evidence>
<comment type="catalytic activity">
    <reaction evidence="16">
        <text>Preferential cleavage: (Ac)2-L-Lys-D-Ala-|-D-Ala. Also transpeptidation of peptidyl-alanyl moieties that are N-acyl substituents of D-alanine.</text>
        <dbReference type="EC" id="3.4.16.4"/>
    </reaction>
</comment>
<comment type="function">
    <text evidence="1">Removes C-terminal D-alanyl residues from sugar-peptide cell wall precursors.</text>
</comment>
<evidence type="ECO:0000256" key="19">
    <source>
        <dbReference type="PIRSR" id="PIRSR618044-2"/>
    </source>
</evidence>
<dbReference type="SUPFAM" id="SSF56601">
    <property type="entry name" value="beta-lactamase/transpeptidase-like"/>
    <property type="match status" value="1"/>
</dbReference>
<evidence type="ECO:0000256" key="20">
    <source>
        <dbReference type="RuleBase" id="RU004016"/>
    </source>
</evidence>
<dbReference type="InterPro" id="IPR012338">
    <property type="entry name" value="Beta-lactam/transpept-like"/>
</dbReference>
<dbReference type="InterPro" id="IPR037167">
    <property type="entry name" value="Peptidase_S11_C_sf"/>
</dbReference>
<dbReference type="PRINTS" id="PR00725">
    <property type="entry name" value="DADACBPTASE1"/>
</dbReference>
<comment type="pathway">
    <text evidence="17">Glycan biosynthesis.</text>
</comment>
<keyword evidence="6" id="KW-1003">Cell membrane</keyword>
<gene>
    <name evidence="23" type="ORF">GW590_14445</name>
</gene>
<accession>A0A848MI09</accession>
<dbReference type="UniPathway" id="UPA00219"/>
<comment type="subcellular location">
    <subcellularLocation>
        <location evidence="2">Cell inner membrane</location>
        <topology evidence="2">Peripheral membrane protein</topology>
    </subcellularLocation>
</comment>
<reference evidence="23 24" key="1">
    <citation type="submission" date="2020-01" db="EMBL/GenBank/DDBJ databases">
        <authorList>
            <person name="Lee S.D."/>
        </authorList>
    </citation>
    <scope>NUCLEOTIDE SEQUENCE [LARGE SCALE GENOMIC DNA]</scope>
    <source>
        <strain evidence="23 24">SAP-1</strain>
    </source>
</reference>
<keyword evidence="14" id="KW-0472">Membrane</keyword>
<evidence type="ECO:0000256" key="11">
    <source>
        <dbReference type="ARBA" id="ARBA00022801"/>
    </source>
</evidence>
<dbReference type="GO" id="GO:0008360">
    <property type="term" value="P:regulation of cell shape"/>
    <property type="evidence" value="ECO:0007669"/>
    <property type="project" value="UniProtKB-KW"/>
</dbReference>
<keyword evidence="24" id="KW-1185">Reference proteome</keyword>
<keyword evidence="10 21" id="KW-0732">Signal</keyword>
<proteinExistence type="inferred from homology"/>
<keyword evidence="8 23" id="KW-0121">Carboxypeptidase</keyword>
<evidence type="ECO:0000256" key="7">
    <source>
        <dbReference type="ARBA" id="ARBA00022519"/>
    </source>
</evidence>
<feature type="chain" id="PRO_5032822417" description="serine-type D-Ala-D-Ala carboxypeptidase" evidence="21">
    <location>
        <begin position="30"/>
        <end position="421"/>
    </location>
</feature>
<dbReference type="FunFam" id="3.40.710.10:FF:000001">
    <property type="entry name" value="D-alanyl-D-alanine serine-type carboxypeptidase"/>
    <property type="match status" value="1"/>
</dbReference>
<evidence type="ECO:0000259" key="22">
    <source>
        <dbReference type="SMART" id="SM00936"/>
    </source>
</evidence>
<evidence type="ECO:0000256" key="4">
    <source>
        <dbReference type="ARBA" id="ARBA00007164"/>
    </source>
</evidence>
<feature type="binding site" evidence="19">
    <location>
        <position position="254"/>
    </location>
    <ligand>
        <name>substrate</name>
    </ligand>
</feature>
<sequence length="421" mass="45539">MTISFLSKRNLLCAFSGTALLLTFPAAQAENAAAKPVELAAPSTAATPGAPAAQQIDAKSWVLMDYGSGKIIAESNPDARLDPASLTKIMVSYVVGQALKSGKIHSTDVVTVGKDAWATGNPVLRGSSLMFLKPGDQVPVSELNKGVVIQSGNDASIALADYVAGSQDAFVGLMNRYAQQLKLNNTQFKTVHGLDSEGQYSSARDMALLSQALIRDTPDEYAMNKEKEFTFNRIRQINRNRLLWSSNLTVDGIKTGYTSGAGYNLVSSAIDSTGMRLIAVVMGAPSDRVRFSESESLLNWGFRFYETITPIKATDAFTTQRVWFGDEKNVALGVENDASLTFPKGQLKNLKVSFTLNNSQLEAPIAKNQVVGTINFTLDGKVIDQRPLVAKADVKEGGFFSRMWDFVMMRISGIFGGLFGK</sequence>
<evidence type="ECO:0000256" key="15">
    <source>
        <dbReference type="ARBA" id="ARBA00023316"/>
    </source>
</evidence>
<evidence type="ECO:0000313" key="24">
    <source>
        <dbReference type="Proteomes" id="UP000585363"/>
    </source>
</evidence>
<evidence type="ECO:0000256" key="17">
    <source>
        <dbReference type="ARBA" id="ARBA00060592"/>
    </source>
</evidence>
<comment type="similarity">
    <text evidence="4 20">Belongs to the peptidase S11 family.</text>
</comment>
<feature type="signal peptide" evidence="21">
    <location>
        <begin position="1"/>
        <end position="29"/>
    </location>
</feature>
<dbReference type="GO" id="GO:0009252">
    <property type="term" value="P:peptidoglycan biosynthetic process"/>
    <property type="evidence" value="ECO:0007669"/>
    <property type="project" value="UniProtKB-UniPathway"/>
</dbReference>
<evidence type="ECO:0000256" key="1">
    <source>
        <dbReference type="ARBA" id="ARBA00003217"/>
    </source>
</evidence>
<reference evidence="23 24" key="2">
    <citation type="submission" date="2020-06" db="EMBL/GenBank/DDBJ databases">
        <title>Polyphasic characterization of a Rahnella strain isolated from tree sap.</title>
        <authorList>
            <person name="Kim I.S."/>
        </authorList>
    </citation>
    <scope>NUCLEOTIDE SEQUENCE [LARGE SCALE GENOMIC DNA]</scope>
    <source>
        <strain evidence="23 24">SAP-1</strain>
    </source>
</reference>
<dbReference type="RefSeq" id="WP_169403757.1">
    <property type="nucleotide sequence ID" value="NZ_JAADJU010000007.1"/>
</dbReference>
<dbReference type="InterPro" id="IPR012907">
    <property type="entry name" value="Peptidase_S11_C"/>
</dbReference>
<keyword evidence="15" id="KW-0961">Cell wall biogenesis/degradation</keyword>
<comment type="pathway">
    <text evidence="3">Cell wall biogenesis; peptidoglycan biosynthesis.</text>
</comment>
<dbReference type="GO" id="GO:0006508">
    <property type="term" value="P:proteolysis"/>
    <property type="evidence" value="ECO:0007669"/>
    <property type="project" value="UniProtKB-KW"/>
</dbReference>
<dbReference type="Gene3D" id="2.60.410.10">
    <property type="entry name" value="D-Ala-D-Ala carboxypeptidase, C-terminal domain"/>
    <property type="match status" value="1"/>
</dbReference>
<protein>
    <recommendedName>
        <fullName evidence="5">serine-type D-Ala-D-Ala carboxypeptidase</fullName>
        <ecNumber evidence="5">3.4.16.4</ecNumber>
    </recommendedName>
</protein>
<dbReference type="PANTHER" id="PTHR21581:SF6">
    <property type="entry name" value="TRAFFICKING PROTEIN PARTICLE COMPLEX SUBUNIT 12"/>
    <property type="match status" value="1"/>
</dbReference>
<evidence type="ECO:0000256" key="14">
    <source>
        <dbReference type="ARBA" id="ARBA00023136"/>
    </source>
</evidence>
<organism evidence="23 24">
    <name type="scientific">Rouxiella aceris</name>
    <dbReference type="NCBI Taxonomy" id="2703884"/>
    <lineage>
        <taxon>Bacteria</taxon>
        <taxon>Pseudomonadati</taxon>
        <taxon>Pseudomonadota</taxon>
        <taxon>Gammaproteobacteria</taxon>
        <taxon>Enterobacterales</taxon>
        <taxon>Yersiniaceae</taxon>
        <taxon>Rouxiella</taxon>
    </lineage>
</organism>